<comment type="caution">
    <text evidence="1">The sequence shown here is derived from an EMBL/GenBank/DDBJ whole genome shotgun (WGS) entry which is preliminary data.</text>
</comment>
<gene>
    <name evidence="1" type="ORF">K1T71_010773</name>
</gene>
<keyword evidence="2" id="KW-1185">Reference proteome</keyword>
<reference evidence="1 2" key="1">
    <citation type="journal article" date="2021" name="Front. Genet.">
        <title>Chromosome-Level Genome Assembly Reveals Significant Gene Expansion in the Toll and IMD Signaling Pathways of Dendrolimus kikuchii.</title>
        <authorList>
            <person name="Zhou J."/>
            <person name="Wu P."/>
            <person name="Xiong Z."/>
            <person name="Liu N."/>
            <person name="Zhao N."/>
            <person name="Ji M."/>
            <person name="Qiu Y."/>
            <person name="Yang B."/>
        </authorList>
    </citation>
    <scope>NUCLEOTIDE SEQUENCE [LARGE SCALE GENOMIC DNA]</scope>
    <source>
        <strain evidence="1">Ann1</strain>
    </source>
</reference>
<evidence type="ECO:0000313" key="1">
    <source>
        <dbReference type="EMBL" id="KAJ0173624.1"/>
    </source>
</evidence>
<organism evidence="1 2">
    <name type="scientific">Dendrolimus kikuchii</name>
    <dbReference type="NCBI Taxonomy" id="765133"/>
    <lineage>
        <taxon>Eukaryota</taxon>
        <taxon>Metazoa</taxon>
        <taxon>Ecdysozoa</taxon>
        <taxon>Arthropoda</taxon>
        <taxon>Hexapoda</taxon>
        <taxon>Insecta</taxon>
        <taxon>Pterygota</taxon>
        <taxon>Neoptera</taxon>
        <taxon>Endopterygota</taxon>
        <taxon>Lepidoptera</taxon>
        <taxon>Glossata</taxon>
        <taxon>Ditrysia</taxon>
        <taxon>Bombycoidea</taxon>
        <taxon>Lasiocampidae</taxon>
        <taxon>Dendrolimus</taxon>
    </lineage>
</organism>
<dbReference type="EMBL" id="CM034405">
    <property type="protein sequence ID" value="KAJ0173624.1"/>
    <property type="molecule type" value="Genomic_DNA"/>
</dbReference>
<evidence type="ECO:0000313" key="2">
    <source>
        <dbReference type="Proteomes" id="UP000824533"/>
    </source>
</evidence>
<protein>
    <submittedName>
        <fullName evidence="1">Uncharacterized protein</fullName>
    </submittedName>
</protein>
<name>A0ACC1CPT0_9NEOP</name>
<proteinExistence type="predicted"/>
<sequence>MSAAHVALFILETVTLCTNIDKLKSERINRLRKQYDAFLEEDKKRKERNEFILGRLDKMRYYSTALQLRYKPNTLISRHIPHSRVAYNLEHPVKNQDELTRINRPVIALEVPKNHIDETILLKELSNKFILIPKLSTTISSDYENNTKQDTNFEQIIEDNSDWKSKYDILDKLKKKDKEEYIDNPTHKENYGLKTNDVPEVYGKTHKNEIKTNDHTNEDRTLKYRLEIPEKDIIEIKDNFELPNVGKCDTTNDSYHKIHPVNTVNPSYDTTQFNAKVESEMGQKMQNLDLNDHQQSDNNLNLKSYGKVENTYSEAINADTPYSETELYSEQKVHESYDNPNSPTEYPSAVETNDQSVPLVEENEKNLDIANISYFNEDKTLVAEIAPDDLVKEISHEIKSDTTNEFPVEIINTQDFTPNEAVKLEDSVNINSVGVDLLNQAPINLTDHPEAVSDNVVIQEHTENTVDATDIEAFDTEQREMFYSEQQEVYDPNADNVYQAGGYNQNENFQQDEQYAYYQSQLEQSYPIEINEHEEASQKYDPSYEKQYGYEEDGYAQQDESQQLVYDQQQLEHNPEQENNYDQIQQEYNPLQYEQEHYEPETQIEQQLDNEQGYIEKQNEELTEIEKPAQMKTEQVADTTTS</sequence>
<accession>A0ACC1CPT0</accession>
<dbReference type="Proteomes" id="UP000824533">
    <property type="component" value="Linkage Group LG19"/>
</dbReference>